<dbReference type="EMBL" id="QVLU01000067">
    <property type="protein sequence ID" value="RGE58718.1"/>
    <property type="molecule type" value="Genomic_DNA"/>
</dbReference>
<dbReference type="InterPro" id="IPR037236">
    <property type="entry name" value="STIV_B116-like_sf"/>
</dbReference>
<name>A0A3E3I214_9FIRM</name>
<dbReference type="InterPro" id="IPR015055">
    <property type="entry name" value="STIV_B116-like"/>
</dbReference>
<dbReference type="Gene3D" id="3.40.50.11170">
    <property type="entry name" value="Uncharacterised protein PF08960, DUF1874"/>
    <property type="match status" value="1"/>
</dbReference>
<evidence type="ECO:0000313" key="1">
    <source>
        <dbReference type="EMBL" id="RGE58718.1"/>
    </source>
</evidence>
<protein>
    <submittedName>
        <fullName evidence="1">DUF1874 domain-containing protein</fullName>
    </submittedName>
</protein>
<dbReference type="OrthoDB" id="1909530at2"/>
<comment type="caution">
    <text evidence="1">The sequence shown here is derived from an EMBL/GenBank/DDBJ whole genome shotgun (WGS) entry which is preliminary data.</text>
</comment>
<organism evidence="1 2">
    <name type="scientific">Eisenbergiella massiliensis</name>
    <dbReference type="NCBI Taxonomy" id="1720294"/>
    <lineage>
        <taxon>Bacteria</taxon>
        <taxon>Bacillati</taxon>
        <taxon>Bacillota</taxon>
        <taxon>Clostridia</taxon>
        <taxon>Lachnospirales</taxon>
        <taxon>Lachnospiraceae</taxon>
        <taxon>Eisenbergiella</taxon>
    </lineage>
</organism>
<proteinExistence type="predicted"/>
<sequence length="109" mass="11939">MKKLALLNTSILTTAGVYELTDISLEQARQMVADNADNLDSAVGHQATADIMTALLGIDIPVNRQLFLQEIGQQALVFKLKGRPQEGIILTTADIEAIGYKFQLLKKIK</sequence>
<accession>A0A3E3I214</accession>
<evidence type="ECO:0000313" key="2">
    <source>
        <dbReference type="Proteomes" id="UP000261166"/>
    </source>
</evidence>
<gene>
    <name evidence="1" type="ORF">DWY69_30975</name>
</gene>
<dbReference type="AlphaFoldDB" id="A0A3E3I214"/>
<dbReference type="Pfam" id="PF08960">
    <property type="entry name" value="STIV_B116-like"/>
    <property type="match status" value="1"/>
</dbReference>
<dbReference type="Proteomes" id="UP000261166">
    <property type="component" value="Unassembled WGS sequence"/>
</dbReference>
<dbReference type="SUPFAM" id="SSF143602">
    <property type="entry name" value="STIV B116-like"/>
    <property type="match status" value="1"/>
</dbReference>
<reference evidence="1 2" key="1">
    <citation type="submission" date="2018-08" db="EMBL/GenBank/DDBJ databases">
        <title>A genome reference for cultivated species of the human gut microbiota.</title>
        <authorList>
            <person name="Zou Y."/>
            <person name="Xue W."/>
            <person name="Luo G."/>
        </authorList>
    </citation>
    <scope>NUCLEOTIDE SEQUENCE [LARGE SCALE GENOMIC DNA]</scope>
    <source>
        <strain evidence="1 2">AF26-4BH</strain>
    </source>
</reference>
<dbReference type="RefSeq" id="WP_117531917.1">
    <property type="nucleotide sequence ID" value="NZ_QVLU01000067.1"/>
</dbReference>